<dbReference type="RefSeq" id="WP_077546925.1">
    <property type="nucleotide sequence ID" value="NZ_JACHEJ010000031.1"/>
</dbReference>
<evidence type="ECO:0000313" key="1">
    <source>
        <dbReference type="EMBL" id="MBB6182416.1"/>
    </source>
</evidence>
<dbReference type="AlphaFoldDB" id="A0A7W9Z3C7"/>
<evidence type="ECO:0000313" key="2">
    <source>
        <dbReference type="Proteomes" id="UP000535501"/>
    </source>
</evidence>
<reference evidence="1 2" key="1">
    <citation type="submission" date="2020-08" db="EMBL/GenBank/DDBJ databases">
        <title>Genomic Encyclopedia of Type Strains, Phase IV (KMG-IV): sequencing the most valuable type-strain genomes for metagenomic binning, comparative biology and taxonomic classification.</title>
        <authorList>
            <person name="Goeker M."/>
        </authorList>
    </citation>
    <scope>NUCLEOTIDE SEQUENCE [LARGE SCALE GENOMIC DNA]</scope>
    <source>
        <strain evidence="1 2">DSM 102134</strain>
    </source>
</reference>
<comment type="caution">
    <text evidence="1">The sequence shown here is derived from an EMBL/GenBank/DDBJ whole genome shotgun (WGS) entry which is preliminary data.</text>
</comment>
<dbReference type="Proteomes" id="UP000535501">
    <property type="component" value="Unassembled WGS sequence"/>
</dbReference>
<proteinExistence type="predicted"/>
<keyword evidence="2" id="KW-1185">Reference proteome</keyword>
<dbReference type="EMBL" id="JACHEJ010000031">
    <property type="protein sequence ID" value="MBB6182416.1"/>
    <property type="molecule type" value="Genomic_DNA"/>
</dbReference>
<sequence length="59" mass="6125">MKTSTAPAALPGCAETEMLGGCDIAVESDGIRRDADREFNAPENKMAYPVTAIVSPGVV</sequence>
<gene>
    <name evidence="1" type="ORF">HNQ75_004405</name>
</gene>
<protein>
    <submittedName>
        <fullName evidence="1">Uncharacterized protein</fullName>
    </submittedName>
</protein>
<accession>A0A7W9Z3C7</accession>
<organism evidence="1 2">
    <name type="scientific">Pseudorhizobium flavum</name>
    <dbReference type="NCBI Taxonomy" id="1335061"/>
    <lineage>
        <taxon>Bacteria</taxon>
        <taxon>Pseudomonadati</taxon>
        <taxon>Pseudomonadota</taxon>
        <taxon>Alphaproteobacteria</taxon>
        <taxon>Hyphomicrobiales</taxon>
        <taxon>Rhizobiaceae</taxon>
        <taxon>Rhizobium/Agrobacterium group</taxon>
        <taxon>Pseudorhizobium</taxon>
    </lineage>
</organism>
<name>A0A7W9Z3C7_9HYPH</name>